<dbReference type="RefSeq" id="WP_093369025.1">
    <property type="nucleotide sequence ID" value="NZ_FNCW01000013.1"/>
</dbReference>
<dbReference type="PROSITE" id="PS51192">
    <property type="entry name" value="HELICASE_ATP_BIND_1"/>
    <property type="match status" value="1"/>
</dbReference>
<dbReference type="OrthoDB" id="9763310at2"/>
<evidence type="ECO:0000256" key="12">
    <source>
        <dbReference type="ARBA" id="ARBA00044550"/>
    </source>
</evidence>
<dbReference type="PANTHER" id="PTHR13710:SF105">
    <property type="entry name" value="ATP-DEPENDENT DNA HELICASE Q1"/>
    <property type="match status" value="1"/>
</dbReference>
<evidence type="ECO:0000313" key="16">
    <source>
        <dbReference type="Proteomes" id="UP000199296"/>
    </source>
</evidence>
<comment type="catalytic activity">
    <reaction evidence="9">
        <text>Couples ATP hydrolysis with the unwinding of duplex DNA by translocating in the 3'-5' direction.</text>
        <dbReference type="EC" id="5.6.2.4"/>
    </reaction>
</comment>
<dbReference type="PANTHER" id="PTHR13710">
    <property type="entry name" value="DNA HELICASE RECQ FAMILY MEMBER"/>
    <property type="match status" value="1"/>
</dbReference>
<dbReference type="InterPro" id="IPR014001">
    <property type="entry name" value="Helicase_ATP-bd"/>
</dbReference>
<evidence type="ECO:0000256" key="3">
    <source>
        <dbReference type="ARBA" id="ARBA00022741"/>
    </source>
</evidence>
<dbReference type="SMART" id="SM00490">
    <property type="entry name" value="HELICc"/>
    <property type="match status" value="1"/>
</dbReference>
<dbReference type="NCBIfam" id="TIGR00614">
    <property type="entry name" value="recQ_fam"/>
    <property type="match status" value="1"/>
</dbReference>
<dbReference type="InterPro" id="IPR011545">
    <property type="entry name" value="DEAD/DEAH_box_helicase_dom"/>
</dbReference>
<dbReference type="InterPro" id="IPR036388">
    <property type="entry name" value="WH-like_DNA-bd_sf"/>
</dbReference>
<proteinExistence type="inferred from homology"/>
<keyword evidence="6" id="KW-0067">ATP-binding</keyword>
<dbReference type="InterPro" id="IPR032284">
    <property type="entry name" value="RecQ_Zn-bd"/>
</dbReference>
<dbReference type="CDD" id="cd17920">
    <property type="entry name" value="DEXHc_RecQ"/>
    <property type="match status" value="1"/>
</dbReference>
<protein>
    <recommendedName>
        <fullName evidence="11">ATP-dependent DNA helicase RecQ</fullName>
        <ecNumber evidence="10">5.6.2.4</ecNumber>
    </recommendedName>
    <alternativeName>
        <fullName evidence="12">DNA 3'-5' helicase RecQ</fullName>
    </alternativeName>
</protein>
<dbReference type="GO" id="GO:0016787">
    <property type="term" value="F:hydrolase activity"/>
    <property type="evidence" value="ECO:0007669"/>
    <property type="project" value="UniProtKB-KW"/>
</dbReference>
<evidence type="ECO:0000256" key="9">
    <source>
        <dbReference type="ARBA" id="ARBA00034617"/>
    </source>
</evidence>
<dbReference type="SMART" id="SM00487">
    <property type="entry name" value="DEXDc"/>
    <property type="match status" value="1"/>
</dbReference>
<evidence type="ECO:0000256" key="6">
    <source>
        <dbReference type="ARBA" id="ARBA00022840"/>
    </source>
</evidence>
<evidence type="ECO:0000259" key="13">
    <source>
        <dbReference type="PROSITE" id="PS51192"/>
    </source>
</evidence>
<dbReference type="InterPro" id="IPR027417">
    <property type="entry name" value="P-loop_NTPase"/>
</dbReference>
<evidence type="ECO:0000256" key="4">
    <source>
        <dbReference type="ARBA" id="ARBA00022801"/>
    </source>
</evidence>
<feature type="domain" description="Helicase C-terminal" evidence="14">
    <location>
        <begin position="215"/>
        <end position="361"/>
    </location>
</feature>
<keyword evidence="2" id="KW-0479">Metal-binding</keyword>
<dbReference type="Pfam" id="PF00271">
    <property type="entry name" value="Helicase_C"/>
    <property type="match status" value="1"/>
</dbReference>
<dbReference type="EMBL" id="FNCW01000013">
    <property type="protein sequence ID" value="SDG96912.1"/>
    <property type="molecule type" value="Genomic_DNA"/>
</dbReference>
<dbReference type="AlphaFoldDB" id="A0A1G7YK23"/>
<evidence type="ECO:0000256" key="1">
    <source>
        <dbReference type="ARBA" id="ARBA00005446"/>
    </source>
</evidence>
<feature type="domain" description="Helicase ATP-binding" evidence="13">
    <location>
        <begin position="26"/>
        <end position="194"/>
    </location>
</feature>
<evidence type="ECO:0000256" key="2">
    <source>
        <dbReference type="ARBA" id="ARBA00022723"/>
    </source>
</evidence>
<dbReference type="GO" id="GO:0030894">
    <property type="term" value="C:replisome"/>
    <property type="evidence" value="ECO:0007669"/>
    <property type="project" value="TreeGrafter"/>
</dbReference>
<dbReference type="GO" id="GO:0006281">
    <property type="term" value="P:DNA repair"/>
    <property type="evidence" value="ECO:0007669"/>
    <property type="project" value="TreeGrafter"/>
</dbReference>
<evidence type="ECO:0000256" key="7">
    <source>
        <dbReference type="ARBA" id="ARBA00023125"/>
    </source>
</evidence>
<dbReference type="Pfam" id="PF00270">
    <property type="entry name" value="DEAD"/>
    <property type="match status" value="1"/>
</dbReference>
<dbReference type="InterPro" id="IPR001650">
    <property type="entry name" value="Helicase_C-like"/>
</dbReference>
<evidence type="ECO:0000259" key="14">
    <source>
        <dbReference type="PROSITE" id="PS51194"/>
    </source>
</evidence>
<dbReference type="GO" id="GO:0005737">
    <property type="term" value="C:cytoplasm"/>
    <property type="evidence" value="ECO:0007669"/>
    <property type="project" value="TreeGrafter"/>
</dbReference>
<dbReference type="EC" id="5.6.2.4" evidence="10"/>
<gene>
    <name evidence="15" type="ORF">SAMN04488027_1133</name>
</gene>
<evidence type="ECO:0000256" key="8">
    <source>
        <dbReference type="ARBA" id="ARBA00023235"/>
    </source>
</evidence>
<comment type="similarity">
    <text evidence="1">Belongs to the helicase family. RecQ subfamily.</text>
</comment>
<reference evidence="15 16" key="1">
    <citation type="submission" date="2016-10" db="EMBL/GenBank/DDBJ databases">
        <authorList>
            <person name="de Groot N.N."/>
        </authorList>
    </citation>
    <scope>NUCLEOTIDE SEQUENCE [LARGE SCALE GENOMIC DNA]</scope>
    <source>
        <strain evidence="15 16">DSM 19803</strain>
    </source>
</reference>
<keyword evidence="5 15" id="KW-0347">Helicase</keyword>
<dbReference type="GO" id="GO:0043590">
    <property type="term" value="C:bacterial nucleoid"/>
    <property type="evidence" value="ECO:0007669"/>
    <property type="project" value="TreeGrafter"/>
</dbReference>
<dbReference type="Proteomes" id="UP000199296">
    <property type="component" value="Unassembled WGS sequence"/>
</dbReference>
<keyword evidence="16" id="KW-1185">Reference proteome</keyword>
<dbReference type="GO" id="GO:0043138">
    <property type="term" value="F:3'-5' DNA helicase activity"/>
    <property type="evidence" value="ECO:0007669"/>
    <property type="project" value="UniProtKB-EC"/>
</dbReference>
<keyword evidence="4" id="KW-0378">Hydrolase</keyword>
<dbReference type="GO" id="GO:0005524">
    <property type="term" value="F:ATP binding"/>
    <property type="evidence" value="ECO:0007669"/>
    <property type="project" value="UniProtKB-KW"/>
</dbReference>
<dbReference type="GO" id="GO:0006310">
    <property type="term" value="P:DNA recombination"/>
    <property type="evidence" value="ECO:0007669"/>
    <property type="project" value="InterPro"/>
</dbReference>
<dbReference type="SUPFAM" id="SSF52540">
    <property type="entry name" value="P-loop containing nucleoside triphosphate hydrolases"/>
    <property type="match status" value="1"/>
</dbReference>
<evidence type="ECO:0000256" key="11">
    <source>
        <dbReference type="ARBA" id="ARBA00044535"/>
    </source>
</evidence>
<dbReference type="FunFam" id="3.40.50.300:FF:000296">
    <property type="entry name" value="ATP-dependent DNA helicase RecQ"/>
    <property type="match status" value="1"/>
</dbReference>
<dbReference type="STRING" id="470826.SAMN04488027_1133"/>
<name>A0A1G7YK23_9FLAO</name>
<keyword evidence="8" id="KW-0413">Isomerase</keyword>
<dbReference type="InterPro" id="IPR004589">
    <property type="entry name" value="DNA_helicase_ATP-dep_RecQ"/>
</dbReference>
<dbReference type="Gene3D" id="1.10.10.10">
    <property type="entry name" value="Winged helix-like DNA-binding domain superfamily/Winged helix DNA-binding domain"/>
    <property type="match status" value="1"/>
</dbReference>
<evidence type="ECO:0000256" key="5">
    <source>
        <dbReference type="ARBA" id="ARBA00022806"/>
    </source>
</evidence>
<accession>A0A1G7YK23</accession>
<keyword evidence="3" id="KW-0547">Nucleotide-binding</keyword>
<dbReference type="GO" id="GO:0046872">
    <property type="term" value="F:metal ion binding"/>
    <property type="evidence" value="ECO:0007669"/>
    <property type="project" value="UniProtKB-KW"/>
</dbReference>
<keyword evidence="7" id="KW-0238">DNA-binding</keyword>
<dbReference type="GO" id="GO:0003677">
    <property type="term" value="F:DNA binding"/>
    <property type="evidence" value="ECO:0007669"/>
    <property type="project" value="UniProtKB-KW"/>
</dbReference>
<organism evidence="15 16">
    <name type="scientific">Psychroflexus sediminis</name>
    <dbReference type="NCBI Taxonomy" id="470826"/>
    <lineage>
        <taxon>Bacteria</taxon>
        <taxon>Pseudomonadati</taxon>
        <taxon>Bacteroidota</taxon>
        <taxon>Flavobacteriia</taxon>
        <taxon>Flavobacteriales</taxon>
        <taxon>Flavobacteriaceae</taxon>
        <taxon>Psychroflexus</taxon>
    </lineage>
</organism>
<sequence>MTPTPLDILKTHWGYESFKPSQKLAVTSVLSGKDTCVFLPTGGGKSLCFQIPALVEPGICIVISPLVALMQDQVENLKSRGIKAQLLRSGMSYKEIDQKLDNCVYGNYKFLYLSPERLQQDLVQQRLTKMNVNFIAIDEAHCISQWGHDFRPAYLEISILKELHPKVPIIALTATATSQVKEDIVEELKLNDPIVVEESFERSNISFLNLFSNDKMNDLFILLSQTGPSSIVYVRNRSACMELSVFLNKKGLRSTFFHGGITQTEKQNRLTSWLAEEHHVMIATNAFGMGIDKANVRLVIHYHLPESMESYYQEAGRAGRDGLSAKAIILYNESDKQRLNNQFVKTIPTFEAVKLVYKALMSKFRVAYGEGENRTFDFNFHEFCLHYKLHTILTYNTLNLLDRLSVISLDKSFQKKTKLKFLVSSQHLIRFIDTHTQYALLVRTLLRTYGGVFEQELSINPQLLKKKTGFNDTEVYTQLEALEKHGLLSAEFLKQDLSITLIKPREDKYSLNPLRKHIFQYQENKLRKAETVLKYIEENDLCLQNFILKYFGETDFTACRICSNCLKTKAEGKKESSFGDDNSIESFILKVLGQSESSSKEIIQKCDFPKAMLLESLQSLLEKGKIKLTSKNTYRKNL</sequence>
<dbReference type="Gene3D" id="3.40.50.300">
    <property type="entry name" value="P-loop containing nucleotide triphosphate hydrolases"/>
    <property type="match status" value="2"/>
</dbReference>
<dbReference type="Pfam" id="PF16124">
    <property type="entry name" value="RecQ_Zn_bind"/>
    <property type="match status" value="1"/>
</dbReference>
<dbReference type="GO" id="GO:0009378">
    <property type="term" value="F:four-way junction helicase activity"/>
    <property type="evidence" value="ECO:0007669"/>
    <property type="project" value="TreeGrafter"/>
</dbReference>
<evidence type="ECO:0000313" key="15">
    <source>
        <dbReference type="EMBL" id="SDG96912.1"/>
    </source>
</evidence>
<dbReference type="PROSITE" id="PS51194">
    <property type="entry name" value="HELICASE_CTER"/>
    <property type="match status" value="1"/>
</dbReference>
<evidence type="ECO:0000256" key="10">
    <source>
        <dbReference type="ARBA" id="ARBA00034808"/>
    </source>
</evidence>